<reference evidence="1" key="1">
    <citation type="journal article" date="2021" name="Proc. Natl. Acad. Sci. U.S.A.">
        <title>A Catalog of Tens of Thousands of Viruses from Human Metagenomes Reveals Hidden Associations with Chronic Diseases.</title>
        <authorList>
            <person name="Tisza M.J."/>
            <person name="Buck C.B."/>
        </authorList>
    </citation>
    <scope>NUCLEOTIDE SEQUENCE</scope>
    <source>
        <strain evidence="1">CtzCL6</strain>
    </source>
</reference>
<protein>
    <submittedName>
        <fullName evidence="1">Uncharacterized protein</fullName>
    </submittedName>
</protein>
<name>A0A8S5S5T0_9CAUD</name>
<evidence type="ECO:0000313" key="1">
    <source>
        <dbReference type="EMBL" id="DAF46288.1"/>
    </source>
</evidence>
<dbReference type="EMBL" id="BK032534">
    <property type="protein sequence ID" value="DAF46288.1"/>
    <property type="molecule type" value="Genomic_DNA"/>
</dbReference>
<accession>A0A8S5S5T0</accession>
<sequence>MIRFLTICYEYIVSIYSLYISIEFRLYHYSFCKEYLPLRVHLNPTLLH</sequence>
<proteinExistence type="predicted"/>
<organism evidence="1">
    <name type="scientific">Siphoviridae sp. ctzCL6</name>
    <dbReference type="NCBI Taxonomy" id="2827978"/>
    <lineage>
        <taxon>Viruses</taxon>
        <taxon>Duplodnaviria</taxon>
        <taxon>Heunggongvirae</taxon>
        <taxon>Uroviricota</taxon>
        <taxon>Caudoviricetes</taxon>
    </lineage>
</organism>